<evidence type="ECO:0000313" key="1">
    <source>
        <dbReference type="EMBL" id="KAA1076789.1"/>
    </source>
</evidence>
<comment type="caution">
    <text evidence="1">The sequence shown here is derived from an EMBL/GenBank/DDBJ whole genome shotgun (WGS) entry which is preliminary data.</text>
</comment>
<dbReference type="EMBL" id="VSWC01000118">
    <property type="protein sequence ID" value="KAA1083833.1"/>
    <property type="molecule type" value="Genomic_DNA"/>
</dbReference>
<dbReference type="EMBL" id="VSWC01000145">
    <property type="protein sequence ID" value="KAA1076789.1"/>
    <property type="molecule type" value="Genomic_DNA"/>
</dbReference>
<dbReference type="AlphaFoldDB" id="A0A5B0MLB2"/>
<name>A0A5B0MLB2_PUCGR</name>
<evidence type="ECO:0000313" key="2">
    <source>
        <dbReference type="EMBL" id="KAA1083833.1"/>
    </source>
</evidence>
<sequence>MWPCSSPLFIFNRAGYVALFLIFFHLAPLPSGASLPSLSPLSPLSPPPTHPLGLQGAPSERLIVQTINRSPERLIGRSNADQAIERLIKRSNA</sequence>
<protein>
    <submittedName>
        <fullName evidence="1">Uncharacterized protein</fullName>
    </submittedName>
</protein>
<proteinExistence type="predicted"/>
<accession>A0A5B0MLB2</accession>
<keyword evidence="3" id="KW-1185">Reference proteome</keyword>
<reference evidence="1 3" key="1">
    <citation type="submission" date="2019-05" db="EMBL/GenBank/DDBJ databases">
        <title>Emergence of the Ug99 lineage of the wheat stem rust pathogen through somatic hybridization.</title>
        <authorList>
            <person name="Li F."/>
            <person name="Upadhyaya N.M."/>
            <person name="Sperschneider J."/>
            <person name="Matny O."/>
            <person name="Nguyen-Phuc H."/>
            <person name="Mago R."/>
            <person name="Raley C."/>
            <person name="Miller M.E."/>
            <person name="Silverstein K.A.T."/>
            <person name="Henningsen E."/>
            <person name="Hirsch C.D."/>
            <person name="Visser B."/>
            <person name="Pretorius Z.A."/>
            <person name="Steffenson B.J."/>
            <person name="Schwessinger B."/>
            <person name="Dodds P.N."/>
            <person name="Figueroa M."/>
        </authorList>
    </citation>
    <scope>NUCLEOTIDE SEQUENCE [LARGE SCALE GENOMIC DNA]</scope>
    <source>
        <strain evidence="1">21-0</strain>
    </source>
</reference>
<organism evidence="1 3">
    <name type="scientific">Puccinia graminis f. sp. tritici</name>
    <dbReference type="NCBI Taxonomy" id="56615"/>
    <lineage>
        <taxon>Eukaryota</taxon>
        <taxon>Fungi</taxon>
        <taxon>Dikarya</taxon>
        <taxon>Basidiomycota</taxon>
        <taxon>Pucciniomycotina</taxon>
        <taxon>Pucciniomycetes</taxon>
        <taxon>Pucciniales</taxon>
        <taxon>Pucciniaceae</taxon>
        <taxon>Puccinia</taxon>
    </lineage>
</organism>
<dbReference type="Proteomes" id="UP000324748">
    <property type="component" value="Unassembled WGS sequence"/>
</dbReference>
<gene>
    <name evidence="2" type="ORF">PGT21_008412</name>
    <name evidence="1" type="ORF">PGT21_019133</name>
</gene>
<evidence type="ECO:0000313" key="3">
    <source>
        <dbReference type="Proteomes" id="UP000324748"/>
    </source>
</evidence>